<protein>
    <recommendedName>
        <fullName evidence="2">Carboxypeptidase regulatory-like domain-containing protein</fullName>
    </recommendedName>
</protein>
<name>A0A381QCL5_9ZZZZ</name>
<dbReference type="PROSITE" id="PS51257">
    <property type="entry name" value="PROKAR_LIPOPROTEIN"/>
    <property type="match status" value="1"/>
</dbReference>
<gene>
    <name evidence="1" type="ORF">METZ01_LOCUS28671</name>
</gene>
<proteinExistence type="predicted"/>
<dbReference type="EMBL" id="UINC01001260">
    <property type="protein sequence ID" value="SUZ75817.1"/>
    <property type="molecule type" value="Genomic_DNA"/>
</dbReference>
<dbReference type="AlphaFoldDB" id="A0A381QCL5"/>
<organism evidence="1">
    <name type="scientific">marine metagenome</name>
    <dbReference type="NCBI Taxonomy" id="408172"/>
    <lineage>
        <taxon>unclassified sequences</taxon>
        <taxon>metagenomes</taxon>
        <taxon>ecological metagenomes</taxon>
    </lineage>
</organism>
<dbReference type="SUPFAM" id="SSF63829">
    <property type="entry name" value="Calcium-dependent phosphotriesterase"/>
    <property type="match status" value="1"/>
</dbReference>
<evidence type="ECO:0000313" key="1">
    <source>
        <dbReference type="EMBL" id="SUZ75817.1"/>
    </source>
</evidence>
<accession>A0A381QCL5</accession>
<evidence type="ECO:0008006" key="2">
    <source>
        <dbReference type="Google" id="ProtNLM"/>
    </source>
</evidence>
<reference evidence="1" key="1">
    <citation type="submission" date="2018-05" db="EMBL/GenBank/DDBJ databases">
        <authorList>
            <person name="Lanie J.A."/>
            <person name="Ng W.-L."/>
            <person name="Kazmierczak K.M."/>
            <person name="Andrzejewski T.M."/>
            <person name="Davidsen T.M."/>
            <person name="Wayne K.J."/>
            <person name="Tettelin H."/>
            <person name="Glass J.I."/>
            <person name="Rusch D."/>
            <person name="Podicherti R."/>
            <person name="Tsui H.-C.T."/>
            <person name="Winkler M.E."/>
        </authorList>
    </citation>
    <scope>NUCLEOTIDE SEQUENCE</scope>
</reference>
<sequence>MLHDMRLPNVYEHLMRPAVLLAASLALAIASTACSAGPGMDDGVISGTVQGDNGPEAGVWIIAETDDFGTGFAKIVVSDDNGRFVLPQLAEASYDVWVRGYGLADSEPVTAAVGDDLILAAAYPETPQEQAAVYPANYWYSLLEVPPASAFPGTGPEGNGISPGVRSQAQWIDRLKQGCQLCHQLGNQITREITHLDQRFSSTAEAWDRRVNFGQRGPQMSGALSGMGRERAVQQFADWTDRIIAGEVPPLPPRPQGEERNVVLTLWDWGTGTSYVHDEVASDKRDPSVNAGGDVYAVSMSDDRLLIVDPNTHESRDLRVPVWDPETPSYFPTAPGFEPSVFWGEEIVLDGPANIHNPMMDQDGRVWLTSRIRVSRDNPDWCREGSTNSYAEYFPLTNSGRQASVFHPDTEEFTLIDTCFGTHHLQFGEDAENTLYFSGDSRVVGWIRTTPLLDGPTGPPVDQVRDQAPARLAPRAEMAQGWCPTVVDTNGDGQITRPWNTGNARDPNLDTQFTGFAYGVVVSPVDNSVWVARTGGVPGRIYRLVLGDNPPATCSAEVYEPPFENPDVPEEDWGFSPRGIDITRDGIIWTALSGSGHLASFDRSKCTVLIGPEATGQHCVEGWTLYPAPGPRMKNAETSASADFHYYNWVDQFNTLGLGENVPIANGTTSDALLALNAESGEWVRMRVPYPLGFYSRGLDGRIDDPDTGWKGRGVWADFGTNIPWHLEGGAGTTSKIVKFQIRPDPLAF</sequence>